<evidence type="ECO:0000313" key="3">
    <source>
        <dbReference type="Proteomes" id="UP000218944"/>
    </source>
</evidence>
<dbReference type="InterPro" id="IPR011335">
    <property type="entry name" value="Restrct_endonuc-II-like"/>
</dbReference>
<reference evidence="2 3" key="1">
    <citation type="submission" date="2017-08" db="EMBL/GenBank/DDBJ databases">
        <title>Genome sequence of Streptomyces albireticuli NRRL B-1670.</title>
        <authorList>
            <person name="Graham D.E."/>
            <person name="Mahan K.M."/>
            <person name="Klingeman D.M."/>
            <person name="Hettich R.L."/>
            <person name="Parry R.J."/>
            <person name="Spain J.C."/>
        </authorList>
    </citation>
    <scope>NUCLEOTIDE SEQUENCE [LARGE SCALE GENOMIC DNA]</scope>
    <source>
        <strain evidence="2 3">NRRL B-1670</strain>
    </source>
</reference>
<dbReference type="Proteomes" id="UP000218944">
    <property type="component" value="Unassembled WGS sequence"/>
</dbReference>
<evidence type="ECO:0000259" key="1">
    <source>
        <dbReference type="Pfam" id="PF05685"/>
    </source>
</evidence>
<dbReference type="RefSeq" id="WP_095584375.1">
    <property type="nucleotide sequence ID" value="NZ_JAJQQQ010000002.1"/>
</dbReference>
<proteinExistence type="predicted"/>
<keyword evidence="3" id="KW-1185">Reference proteome</keyword>
<dbReference type="InterPro" id="IPR012296">
    <property type="entry name" value="Nuclease_put_TT1808"/>
</dbReference>
<dbReference type="SUPFAM" id="SSF52980">
    <property type="entry name" value="Restriction endonuclease-like"/>
    <property type="match status" value="1"/>
</dbReference>
<dbReference type="PANTHER" id="PTHR34107">
    <property type="entry name" value="SLL0198 PROTEIN-RELATED"/>
    <property type="match status" value="1"/>
</dbReference>
<dbReference type="AlphaFoldDB" id="A0A2A2CXX0"/>
<dbReference type="PANTHER" id="PTHR34107:SF2">
    <property type="entry name" value="SLL0888 PROTEIN"/>
    <property type="match status" value="1"/>
</dbReference>
<dbReference type="InterPro" id="IPR008538">
    <property type="entry name" value="Uma2"/>
</dbReference>
<protein>
    <recommendedName>
        <fullName evidence="1">Putative restriction endonuclease domain-containing protein</fullName>
    </recommendedName>
</protein>
<accession>A0A2A2CXX0</accession>
<comment type="caution">
    <text evidence="2">The sequence shown here is derived from an EMBL/GenBank/DDBJ whole genome shotgun (WGS) entry which is preliminary data.</text>
</comment>
<evidence type="ECO:0000313" key="2">
    <source>
        <dbReference type="EMBL" id="PAU45048.1"/>
    </source>
</evidence>
<dbReference type="Pfam" id="PF05685">
    <property type="entry name" value="Uma2"/>
    <property type="match status" value="1"/>
</dbReference>
<dbReference type="CDD" id="cd06260">
    <property type="entry name" value="DUF820-like"/>
    <property type="match status" value="1"/>
</dbReference>
<feature type="domain" description="Putative restriction endonuclease" evidence="1">
    <location>
        <begin position="31"/>
        <end position="150"/>
    </location>
</feature>
<organism evidence="2 3">
    <name type="scientific">Streptomyces albireticuli</name>
    <dbReference type="NCBI Taxonomy" id="1940"/>
    <lineage>
        <taxon>Bacteria</taxon>
        <taxon>Bacillati</taxon>
        <taxon>Actinomycetota</taxon>
        <taxon>Actinomycetes</taxon>
        <taxon>Kitasatosporales</taxon>
        <taxon>Streptomycetaceae</taxon>
        <taxon>Streptomyces</taxon>
    </lineage>
</organism>
<dbReference type="EMBL" id="NSJV01000594">
    <property type="protein sequence ID" value="PAU45048.1"/>
    <property type="molecule type" value="Genomic_DNA"/>
</dbReference>
<dbReference type="Gene3D" id="3.90.1570.10">
    <property type="entry name" value="tt1808, chain A"/>
    <property type="match status" value="1"/>
</dbReference>
<gene>
    <name evidence="2" type="ORF">CK936_31620</name>
</gene>
<name>A0A2A2CXX0_9ACTN</name>
<sequence>MDYARMRALAEELMEHAPDPILGVEITGSGLYMMMTPSRRHDYIAHRLSRQLNSQLTDGLVAYPGGEVEDASLGRLRRPDLIVVPDEVFAEAMDPFHPRDLSLVAEVVSPSNHANDYVEKMHEYPAMGIPLYLLVDPRKGTLAVLSDPQGVDSEGRPSYRTRTDYIFGDKVSVGPWTVDSSEFPLYKA</sequence>